<dbReference type="RefSeq" id="WP_097204216.1">
    <property type="nucleotide sequence ID" value="NZ_JACHXB010000001.1"/>
</dbReference>
<evidence type="ECO:0000313" key="2">
    <source>
        <dbReference type="EMBL" id="SNX94796.1"/>
    </source>
</evidence>
<gene>
    <name evidence="2" type="ORF">SAMN06893097_101593</name>
</gene>
<evidence type="ECO:0000313" key="3">
    <source>
        <dbReference type="Proteomes" id="UP000219514"/>
    </source>
</evidence>
<dbReference type="Proteomes" id="UP000219514">
    <property type="component" value="Unassembled WGS sequence"/>
</dbReference>
<name>A0A285E9N3_9ACTN</name>
<accession>A0A285E9N3</accession>
<dbReference type="InterPro" id="IPR034660">
    <property type="entry name" value="DinB/YfiT-like"/>
</dbReference>
<sequence length="168" mass="18468">MQSRDLLLYAYGQIAETFHSTVEGLSADELASRVGSDANPIGWLAWHLLRVQDDHVADVAGTEQVWTSDGWVDRFGLSLDDSATGYGMSREEVAAVRVPSAELLLGYCDAVHQQTTQFLQGLSDQDLDRVVDDRWDPPVTLGVRLVSVLSDDLQHLGQAAYVRGLLRA</sequence>
<dbReference type="InterPro" id="IPR024775">
    <property type="entry name" value="DinB-like"/>
</dbReference>
<dbReference type="AlphaFoldDB" id="A0A285E9N3"/>
<dbReference type="Pfam" id="PF12867">
    <property type="entry name" value="DinB_2"/>
    <property type="match status" value="1"/>
</dbReference>
<dbReference type="EMBL" id="OBDO01000001">
    <property type="protein sequence ID" value="SNX94796.1"/>
    <property type="molecule type" value="Genomic_DNA"/>
</dbReference>
<proteinExistence type="predicted"/>
<reference evidence="2 3" key="1">
    <citation type="submission" date="2017-09" db="EMBL/GenBank/DDBJ databases">
        <authorList>
            <person name="Ehlers B."/>
            <person name="Leendertz F.H."/>
        </authorList>
    </citation>
    <scope>NUCLEOTIDE SEQUENCE [LARGE SCALE GENOMIC DNA]</scope>
    <source>
        <strain evidence="2 3">DSM 46844</strain>
    </source>
</reference>
<dbReference type="SUPFAM" id="SSF109854">
    <property type="entry name" value="DinB/YfiT-like putative metalloenzymes"/>
    <property type="match status" value="1"/>
</dbReference>
<keyword evidence="3" id="KW-1185">Reference proteome</keyword>
<evidence type="ECO:0000259" key="1">
    <source>
        <dbReference type="Pfam" id="PF12867"/>
    </source>
</evidence>
<protein>
    <recommendedName>
        <fullName evidence="1">DinB-like domain-containing protein</fullName>
    </recommendedName>
</protein>
<feature type="domain" description="DinB-like" evidence="1">
    <location>
        <begin position="16"/>
        <end position="159"/>
    </location>
</feature>
<organism evidence="2 3">
    <name type="scientific">Geodermatophilus sabuli</name>
    <dbReference type="NCBI Taxonomy" id="1564158"/>
    <lineage>
        <taxon>Bacteria</taxon>
        <taxon>Bacillati</taxon>
        <taxon>Actinomycetota</taxon>
        <taxon>Actinomycetes</taxon>
        <taxon>Geodermatophilales</taxon>
        <taxon>Geodermatophilaceae</taxon>
        <taxon>Geodermatophilus</taxon>
    </lineage>
</organism>
<dbReference type="Gene3D" id="1.20.120.450">
    <property type="entry name" value="dinb family like domain"/>
    <property type="match status" value="1"/>
</dbReference>
<dbReference type="OrthoDB" id="2363925at2"/>
<dbReference type="NCBIfam" id="NF047843">
    <property type="entry name" value="MST_Rv0443"/>
    <property type="match status" value="1"/>
</dbReference>